<accession>A0A919P6E3</accession>
<dbReference type="RefSeq" id="WP_203757216.1">
    <property type="nucleotide sequence ID" value="NZ_BONK01000011.1"/>
</dbReference>
<protein>
    <submittedName>
        <fullName evidence="1">Uncharacterized protein</fullName>
    </submittedName>
</protein>
<dbReference type="AlphaFoldDB" id="A0A919P6E3"/>
<proteinExistence type="predicted"/>
<evidence type="ECO:0000313" key="2">
    <source>
        <dbReference type="Proteomes" id="UP000632740"/>
    </source>
</evidence>
<evidence type="ECO:0000313" key="1">
    <source>
        <dbReference type="EMBL" id="GIG22456.1"/>
    </source>
</evidence>
<dbReference type="Proteomes" id="UP000632740">
    <property type="component" value="Unassembled WGS sequence"/>
</dbReference>
<organism evidence="1 2">
    <name type="scientific">Cellulomonas chitinilytica</name>
    <dbReference type="NCBI Taxonomy" id="398759"/>
    <lineage>
        <taxon>Bacteria</taxon>
        <taxon>Bacillati</taxon>
        <taxon>Actinomycetota</taxon>
        <taxon>Actinomycetes</taxon>
        <taxon>Micrococcales</taxon>
        <taxon>Cellulomonadaceae</taxon>
        <taxon>Cellulomonas</taxon>
    </lineage>
</organism>
<sequence>MRAGSDGLWAVSEALGVVPGQIARDSIVGRLIDAWWAEPRTRGCPHPARTYVALPALELLCPACAVLASDGPLSCAVCGQTLTRRAVRRADAVLAEDGPFSFLGVVGRCCGGAPDAW</sequence>
<comment type="caution">
    <text evidence="1">The sequence shown here is derived from an EMBL/GenBank/DDBJ whole genome shotgun (WGS) entry which is preliminary data.</text>
</comment>
<name>A0A919P6E3_9CELL</name>
<gene>
    <name evidence="1" type="ORF">Cch01nite_31800</name>
</gene>
<dbReference type="EMBL" id="BONK01000011">
    <property type="protein sequence ID" value="GIG22456.1"/>
    <property type="molecule type" value="Genomic_DNA"/>
</dbReference>
<keyword evidence="2" id="KW-1185">Reference proteome</keyword>
<reference evidence="1" key="1">
    <citation type="submission" date="2021-01" db="EMBL/GenBank/DDBJ databases">
        <title>Whole genome shotgun sequence of Cellulomonas chitinilytica NBRC 110799.</title>
        <authorList>
            <person name="Komaki H."/>
            <person name="Tamura T."/>
        </authorList>
    </citation>
    <scope>NUCLEOTIDE SEQUENCE</scope>
    <source>
        <strain evidence="1">NBRC 110799</strain>
    </source>
</reference>